<dbReference type="EMBL" id="QGKY02001015">
    <property type="protein sequence ID" value="KAF2574394.1"/>
    <property type="molecule type" value="Genomic_DNA"/>
</dbReference>
<protein>
    <submittedName>
        <fullName evidence="1">Uncharacterized protein</fullName>
    </submittedName>
</protein>
<comment type="caution">
    <text evidence="1">The sequence shown here is derived from an EMBL/GenBank/DDBJ whole genome shotgun (WGS) entry which is preliminary data.</text>
</comment>
<dbReference type="AlphaFoldDB" id="A0A8S9IX55"/>
<gene>
    <name evidence="1" type="ORF">F2Q70_00003807</name>
</gene>
<name>A0A8S9IX55_BRACR</name>
<proteinExistence type="predicted"/>
<reference evidence="1" key="1">
    <citation type="submission" date="2019-12" db="EMBL/GenBank/DDBJ databases">
        <title>Genome sequencing and annotation of Brassica cretica.</title>
        <authorList>
            <person name="Studholme D.J."/>
            <person name="Sarris P.F."/>
        </authorList>
    </citation>
    <scope>NUCLEOTIDE SEQUENCE</scope>
    <source>
        <strain evidence="1">PFS-102/07</strain>
        <tissue evidence="1">Leaf</tissue>
    </source>
</reference>
<organism evidence="1">
    <name type="scientific">Brassica cretica</name>
    <name type="common">Mustard</name>
    <dbReference type="NCBI Taxonomy" id="69181"/>
    <lineage>
        <taxon>Eukaryota</taxon>
        <taxon>Viridiplantae</taxon>
        <taxon>Streptophyta</taxon>
        <taxon>Embryophyta</taxon>
        <taxon>Tracheophyta</taxon>
        <taxon>Spermatophyta</taxon>
        <taxon>Magnoliopsida</taxon>
        <taxon>eudicotyledons</taxon>
        <taxon>Gunneridae</taxon>
        <taxon>Pentapetalae</taxon>
        <taxon>rosids</taxon>
        <taxon>malvids</taxon>
        <taxon>Brassicales</taxon>
        <taxon>Brassicaceae</taxon>
        <taxon>Brassiceae</taxon>
        <taxon>Brassica</taxon>
    </lineage>
</organism>
<evidence type="ECO:0000313" key="1">
    <source>
        <dbReference type="EMBL" id="KAF2574394.1"/>
    </source>
</evidence>
<sequence>MTQINNNGETFLKFREVSAISGVATWYFRAVYVSLDCVADWVMRCYCRVSDVFFQCLEQRFPLSLWWPDLIFIRMVVVAVVACRFDSFSVNVSRVSIVGAESVTPVSEFCVDRVEVRRTRIRMWCGSSRGSSCRGYEVVGSWFLGRYRLTGVSSNDKSWCLEYGGGDSRVASYGQQRQFPTIVNLLSQFVYDFWKIRSFSSSCNFRCYPCLRFIKLSRSGL</sequence>
<accession>A0A8S9IX55</accession>